<sequence length="40" mass="4193">MHFDLSASGRRRRSVAATMLVLISAAVGSAMALLVIVPHS</sequence>
<comment type="caution">
    <text evidence="2">The sequence shown here is derived from an EMBL/GenBank/DDBJ whole genome shotgun (WGS) entry which is preliminary data.</text>
</comment>
<name>A0ABW0NWA1_9HYPH</name>
<feature type="transmembrane region" description="Helical" evidence="1">
    <location>
        <begin position="15"/>
        <end position="37"/>
    </location>
</feature>
<evidence type="ECO:0000256" key="1">
    <source>
        <dbReference type="SAM" id="Phobius"/>
    </source>
</evidence>
<proteinExistence type="predicted"/>
<keyword evidence="1" id="KW-0812">Transmembrane</keyword>
<organism evidence="2 3">
    <name type="scientific">Bosea massiliensis</name>
    <dbReference type="NCBI Taxonomy" id="151419"/>
    <lineage>
        <taxon>Bacteria</taxon>
        <taxon>Pseudomonadati</taxon>
        <taxon>Pseudomonadota</taxon>
        <taxon>Alphaproteobacteria</taxon>
        <taxon>Hyphomicrobiales</taxon>
        <taxon>Boseaceae</taxon>
        <taxon>Bosea</taxon>
    </lineage>
</organism>
<evidence type="ECO:0000313" key="3">
    <source>
        <dbReference type="Proteomes" id="UP001596060"/>
    </source>
</evidence>
<keyword evidence="1" id="KW-0472">Membrane</keyword>
<gene>
    <name evidence="2" type="ORF">ACFPN9_05740</name>
</gene>
<keyword evidence="3" id="KW-1185">Reference proteome</keyword>
<dbReference type="Proteomes" id="UP001596060">
    <property type="component" value="Unassembled WGS sequence"/>
</dbReference>
<keyword evidence="1" id="KW-1133">Transmembrane helix</keyword>
<reference evidence="3" key="1">
    <citation type="journal article" date="2019" name="Int. J. Syst. Evol. Microbiol.">
        <title>The Global Catalogue of Microorganisms (GCM) 10K type strain sequencing project: providing services to taxonomists for standard genome sequencing and annotation.</title>
        <authorList>
            <consortium name="The Broad Institute Genomics Platform"/>
            <consortium name="The Broad Institute Genome Sequencing Center for Infectious Disease"/>
            <person name="Wu L."/>
            <person name="Ma J."/>
        </authorList>
    </citation>
    <scope>NUCLEOTIDE SEQUENCE [LARGE SCALE GENOMIC DNA]</scope>
    <source>
        <strain evidence="3">CCUG 43117</strain>
    </source>
</reference>
<protein>
    <submittedName>
        <fullName evidence="2">Uncharacterized protein</fullName>
    </submittedName>
</protein>
<dbReference type="RefSeq" id="WP_280939919.1">
    <property type="nucleotide sequence ID" value="NZ_JBHSLU010000008.1"/>
</dbReference>
<accession>A0ABW0NWA1</accession>
<dbReference type="EMBL" id="JBHSLU010000008">
    <property type="protein sequence ID" value="MFC5504756.1"/>
    <property type="molecule type" value="Genomic_DNA"/>
</dbReference>
<evidence type="ECO:0000313" key="2">
    <source>
        <dbReference type="EMBL" id="MFC5504756.1"/>
    </source>
</evidence>